<organism evidence="2 3">
    <name type="scientific">Collybiopsis confluens</name>
    <dbReference type="NCBI Taxonomy" id="2823264"/>
    <lineage>
        <taxon>Eukaryota</taxon>
        <taxon>Fungi</taxon>
        <taxon>Dikarya</taxon>
        <taxon>Basidiomycota</taxon>
        <taxon>Agaricomycotina</taxon>
        <taxon>Agaricomycetes</taxon>
        <taxon>Agaricomycetidae</taxon>
        <taxon>Agaricales</taxon>
        <taxon>Marasmiineae</taxon>
        <taxon>Omphalotaceae</taxon>
        <taxon>Collybiopsis</taxon>
    </lineage>
</organism>
<feature type="transmembrane region" description="Helical" evidence="1">
    <location>
        <begin position="234"/>
        <end position="260"/>
    </location>
</feature>
<dbReference type="AlphaFoldDB" id="A0A8H5M781"/>
<dbReference type="Proteomes" id="UP000518752">
    <property type="component" value="Unassembled WGS sequence"/>
</dbReference>
<comment type="caution">
    <text evidence="2">The sequence shown here is derived from an EMBL/GenBank/DDBJ whole genome shotgun (WGS) entry which is preliminary data.</text>
</comment>
<feature type="transmembrane region" description="Helical" evidence="1">
    <location>
        <begin position="46"/>
        <end position="64"/>
    </location>
</feature>
<feature type="transmembrane region" description="Helical" evidence="1">
    <location>
        <begin position="152"/>
        <end position="173"/>
    </location>
</feature>
<keyword evidence="1" id="KW-0472">Membrane</keyword>
<name>A0A8H5M781_9AGAR</name>
<feature type="transmembrane region" description="Helical" evidence="1">
    <location>
        <begin position="266"/>
        <end position="292"/>
    </location>
</feature>
<sequence length="349" mass="37947">MSGPPPALPAGEILELKIITTDVLVEALWLGNSPSRSWLNRLPDTFHPSGVQAVVTIMGIYVLWSRGLRKSLGNKILVGVIALLFGLSAVSLSLTIWVYMATFDELGGTFDATDISNKATIITMVFQRLAYFISDAIVVWRAWLLWDRNTSVKITLVFCLLGTITATFVQGALAVDQQVRQTGGVAQGSGDRTLMFSLPLLITNLVSTGLIGFKIWEYRRNIMTQLSSSKTRVFNILLILLESSALYCICWILALLGALGNILSPIATAAIMGSLPYVTSIYPIAIVILVTIDKDNYGSSIHASNTTMRFNHPGVASTFNSSGTRVPDTAIFTKKSQSVDYLSSSSEKL</sequence>
<feature type="transmembrane region" description="Helical" evidence="1">
    <location>
        <begin position="193"/>
        <end position="213"/>
    </location>
</feature>
<reference evidence="2 3" key="1">
    <citation type="journal article" date="2020" name="ISME J.">
        <title>Uncovering the hidden diversity of litter-decomposition mechanisms in mushroom-forming fungi.</title>
        <authorList>
            <person name="Floudas D."/>
            <person name="Bentzer J."/>
            <person name="Ahren D."/>
            <person name="Johansson T."/>
            <person name="Persson P."/>
            <person name="Tunlid A."/>
        </authorList>
    </citation>
    <scope>NUCLEOTIDE SEQUENCE [LARGE SCALE GENOMIC DNA]</scope>
    <source>
        <strain evidence="2 3">CBS 406.79</strain>
    </source>
</reference>
<dbReference type="EMBL" id="JAACJN010000047">
    <property type="protein sequence ID" value="KAF5383423.1"/>
    <property type="molecule type" value="Genomic_DNA"/>
</dbReference>
<protein>
    <submittedName>
        <fullName evidence="2">Uncharacterized protein</fullName>
    </submittedName>
</protein>
<accession>A0A8H5M781</accession>
<feature type="transmembrane region" description="Helical" evidence="1">
    <location>
        <begin position="119"/>
        <end position="140"/>
    </location>
</feature>
<dbReference type="OrthoDB" id="3174319at2759"/>
<evidence type="ECO:0000313" key="3">
    <source>
        <dbReference type="Proteomes" id="UP000518752"/>
    </source>
</evidence>
<keyword evidence="1" id="KW-0812">Transmembrane</keyword>
<feature type="transmembrane region" description="Helical" evidence="1">
    <location>
        <begin position="76"/>
        <end position="99"/>
    </location>
</feature>
<evidence type="ECO:0000256" key="1">
    <source>
        <dbReference type="SAM" id="Phobius"/>
    </source>
</evidence>
<keyword evidence="3" id="KW-1185">Reference proteome</keyword>
<gene>
    <name evidence="2" type="ORF">D9757_006177</name>
</gene>
<evidence type="ECO:0000313" key="2">
    <source>
        <dbReference type="EMBL" id="KAF5383423.1"/>
    </source>
</evidence>
<proteinExistence type="predicted"/>
<keyword evidence="1" id="KW-1133">Transmembrane helix</keyword>